<dbReference type="HOGENOM" id="CLU_2282738_0_0_1"/>
<evidence type="ECO:0000313" key="1">
    <source>
        <dbReference type="EMBL" id="EAL69892.1"/>
    </source>
</evidence>
<protein>
    <submittedName>
        <fullName evidence="1">Uncharacterized protein</fullName>
    </submittedName>
</protein>
<accession>Q554J1</accession>
<sequence length="102" mass="11821">MYPLIHIIHKGFLHVLYKVELISYKYGYGRLIIRLNNKLASNGDKKLAPQINTHKLPLYQGLSNFNIVEDSVPDLYQIENSNHSLFIELIDLIKSNNNNNIK</sequence>
<proteinExistence type="predicted"/>
<keyword evidence="2" id="KW-1185">Reference proteome</keyword>
<organism evidence="1 2">
    <name type="scientific">Dictyostelium discoideum</name>
    <name type="common">Social amoeba</name>
    <dbReference type="NCBI Taxonomy" id="44689"/>
    <lineage>
        <taxon>Eukaryota</taxon>
        <taxon>Amoebozoa</taxon>
        <taxon>Evosea</taxon>
        <taxon>Eumycetozoa</taxon>
        <taxon>Dictyostelia</taxon>
        <taxon>Dictyosteliales</taxon>
        <taxon>Dictyosteliaceae</taxon>
        <taxon>Dictyostelium</taxon>
    </lineage>
</organism>
<dbReference type="RefSeq" id="XP_643720.1">
    <property type="nucleotide sequence ID" value="XM_638628.1"/>
</dbReference>
<dbReference type="KEGG" id="ddi:DDB_G0275223"/>
<dbReference type="VEuPathDB" id="AmoebaDB:DDB_G0275223"/>
<reference evidence="1 2" key="1">
    <citation type="journal article" date="2005" name="Nature">
        <title>The genome of the social amoeba Dictyostelium discoideum.</title>
        <authorList>
            <consortium name="The Dictyostelium discoideum Sequencing Consortium"/>
            <person name="Eichinger L."/>
            <person name="Pachebat J.A."/>
            <person name="Glockner G."/>
            <person name="Rajandream M.A."/>
            <person name="Sucgang R."/>
            <person name="Berriman M."/>
            <person name="Song J."/>
            <person name="Olsen R."/>
            <person name="Szafranski K."/>
            <person name="Xu Q."/>
            <person name="Tunggal B."/>
            <person name="Kummerfeld S."/>
            <person name="Madera M."/>
            <person name="Konfortov B.A."/>
            <person name="Rivero F."/>
            <person name="Bankier A.T."/>
            <person name="Lehmann R."/>
            <person name="Hamlin N."/>
            <person name="Davies R."/>
            <person name="Gaudet P."/>
            <person name="Fey P."/>
            <person name="Pilcher K."/>
            <person name="Chen G."/>
            <person name="Saunders D."/>
            <person name="Sodergren E."/>
            <person name="Davis P."/>
            <person name="Kerhornou A."/>
            <person name="Nie X."/>
            <person name="Hall N."/>
            <person name="Anjard C."/>
            <person name="Hemphill L."/>
            <person name="Bason N."/>
            <person name="Farbrother P."/>
            <person name="Desany B."/>
            <person name="Just E."/>
            <person name="Morio T."/>
            <person name="Rost R."/>
            <person name="Churcher C."/>
            <person name="Cooper J."/>
            <person name="Haydock S."/>
            <person name="van Driessche N."/>
            <person name="Cronin A."/>
            <person name="Goodhead I."/>
            <person name="Muzny D."/>
            <person name="Mourier T."/>
            <person name="Pain A."/>
            <person name="Lu M."/>
            <person name="Harper D."/>
            <person name="Lindsay R."/>
            <person name="Hauser H."/>
            <person name="James K."/>
            <person name="Quiles M."/>
            <person name="Madan Babu M."/>
            <person name="Saito T."/>
            <person name="Buchrieser C."/>
            <person name="Wardroper A."/>
            <person name="Felder M."/>
            <person name="Thangavelu M."/>
            <person name="Johnson D."/>
            <person name="Knights A."/>
            <person name="Loulseged H."/>
            <person name="Mungall K."/>
            <person name="Oliver K."/>
            <person name="Price C."/>
            <person name="Quail M.A."/>
            <person name="Urushihara H."/>
            <person name="Hernandez J."/>
            <person name="Rabbinowitsch E."/>
            <person name="Steffen D."/>
            <person name="Sanders M."/>
            <person name="Ma J."/>
            <person name="Kohara Y."/>
            <person name="Sharp S."/>
            <person name="Simmonds M."/>
            <person name="Spiegler S."/>
            <person name="Tivey A."/>
            <person name="Sugano S."/>
            <person name="White B."/>
            <person name="Walker D."/>
            <person name="Woodward J."/>
            <person name="Winckler T."/>
            <person name="Tanaka Y."/>
            <person name="Shaulsky G."/>
            <person name="Schleicher M."/>
            <person name="Weinstock G."/>
            <person name="Rosenthal A."/>
            <person name="Cox E.C."/>
            <person name="Chisholm R.L."/>
            <person name="Gibbs R."/>
            <person name="Loomis W.F."/>
            <person name="Platzer M."/>
            <person name="Kay R.R."/>
            <person name="Williams J."/>
            <person name="Dear P.H."/>
            <person name="Noegel A.A."/>
            <person name="Barrell B."/>
            <person name="Kuspa A."/>
        </authorList>
    </citation>
    <scope>NUCLEOTIDE SEQUENCE [LARGE SCALE GENOMIC DNA]</scope>
    <source>
        <strain evidence="1 2">AX4</strain>
    </source>
</reference>
<dbReference type="EMBL" id="AAFI02000013">
    <property type="protein sequence ID" value="EAL69892.1"/>
    <property type="molecule type" value="Genomic_DNA"/>
</dbReference>
<dbReference type="InParanoid" id="Q554J1"/>
<name>Q554J1_DICDI</name>
<comment type="caution">
    <text evidence="1">The sequence shown here is derived from an EMBL/GenBank/DDBJ whole genome shotgun (WGS) entry which is preliminary data.</text>
</comment>
<evidence type="ECO:0000313" key="2">
    <source>
        <dbReference type="Proteomes" id="UP000002195"/>
    </source>
</evidence>
<dbReference type="AlphaFoldDB" id="Q554J1"/>
<gene>
    <name evidence="1" type="ORF">DDB_G0275223</name>
</gene>
<dbReference type="PaxDb" id="44689-DDB0203128"/>
<dbReference type="dictyBase" id="DDB_G0275223"/>
<dbReference type="Proteomes" id="UP000002195">
    <property type="component" value="Unassembled WGS sequence"/>
</dbReference>
<dbReference type="GeneID" id="8619760"/>